<evidence type="ECO:0008006" key="4">
    <source>
        <dbReference type="Google" id="ProtNLM"/>
    </source>
</evidence>
<evidence type="ECO:0000256" key="1">
    <source>
        <dbReference type="SAM" id="SignalP"/>
    </source>
</evidence>
<dbReference type="Proteomes" id="UP000075886">
    <property type="component" value="Unassembled WGS sequence"/>
</dbReference>
<dbReference type="EnsemblMetazoa" id="AFAF007804-RA">
    <property type="protein sequence ID" value="AFAF007804-PA"/>
    <property type="gene ID" value="AFAF007804"/>
</dbReference>
<sequence>MVEHLQQDMLAVVLAVVVVADTAGYLQPGNLEDVLAEVSAGEVHSSWDQFHHSYSSMEELRRQDNLEDEFNREELHLPGSLVDELEVEVGDALVVVEVEVGHNNSVQILHSYSSREELRQQDNSVDELEVEVGDALAGEVVAVGHNSSVQILRWYSNREELHLPGSLAAVVAV</sequence>
<evidence type="ECO:0000313" key="2">
    <source>
        <dbReference type="EnsemblMetazoa" id="AFAF007804-PA"/>
    </source>
</evidence>
<protein>
    <recommendedName>
        <fullName evidence="4">S1 motif domain-containing protein</fullName>
    </recommendedName>
</protein>
<evidence type="ECO:0000313" key="3">
    <source>
        <dbReference type="Proteomes" id="UP000075886"/>
    </source>
</evidence>
<dbReference type="AlphaFoldDB" id="A0A182QD69"/>
<accession>A0A182QD69</accession>
<feature type="chain" id="PRO_5008132584" description="S1 motif domain-containing protein" evidence="1">
    <location>
        <begin position="25"/>
        <end position="173"/>
    </location>
</feature>
<name>A0A182QD69_9DIPT</name>
<dbReference type="VEuPathDB" id="VectorBase:AFAF007804"/>
<feature type="signal peptide" evidence="1">
    <location>
        <begin position="1"/>
        <end position="24"/>
    </location>
</feature>
<organism evidence="2 3">
    <name type="scientific">Anopheles farauti</name>
    <dbReference type="NCBI Taxonomy" id="69004"/>
    <lineage>
        <taxon>Eukaryota</taxon>
        <taxon>Metazoa</taxon>
        <taxon>Ecdysozoa</taxon>
        <taxon>Arthropoda</taxon>
        <taxon>Hexapoda</taxon>
        <taxon>Insecta</taxon>
        <taxon>Pterygota</taxon>
        <taxon>Neoptera</taxon>
        <taxon>Endopterygota</taxon>
        <taxon>Diptera</taxon>
        <taxon>Nematocera</taxon>
        <taxon>Culicoidea</taxon>
        <taxon>Culicidae</taxon>
        <taxon>Anophelinae</taxon>
        <taxon>Anopheles</taxon>
    </lineage>
</organism>
<keyword evidence="1" id="KW-0732">Signal</keyword>
<proteinExistence type="predicted"/>
<reference evidence="2" key="2">
    <citation type="submission" date="2020-05" db="UniProtKB">
        <authorList>
            <consortium name="EnsemblMetazoa"/>
        </authorList>
    </citation>
    <scope>IDENTIFICATION</scope>
    <source>
        <strain evidence="2">FAR1</strain>
    </source>
</reference>
<dbReference type="EMBL" id="AXCN02000417">
    <property type="status" value="NOT_ANNOTATED_CDS"/>
    <property type="molecule type" value="Genomic_DNA"/>
</dbReference>
<reference evidence="3" key="1">
    <citation type="submission" date="2014-01" db="EMBL/GenBank/DDBJ databases">
        <title>The Genome Sequence of Anopheles farauti FAR1 (V2).</title>
        <authorList>
            <consortium name="The Broad Institute Genomics Platform"/>
            <person name="Neafsey D.E."/>
            <person name="Besansky N."/>
            <person name="Howell P."/>
            <person name="Walton C."/>
            <person name="Young S.K."/>
            <person name="Zeng Q."/>
            <person name="Gargeya S."/>
            <person name="Fitzgerald M."/>
            <person name="Haas B."/>
            <person name="Abouelleil A."/>
            <person name="Allen A.W."/>
            <person name="Alvarado L."/>
            <person name="Arachchi H.M."/>
            <person name="Berlin A.M."/>
            <person name="Chapman S.B."/>
            <person name="Gainer-Dewar J."/>
            <person name="Goldberg J."/>
            <person name="Griggs A."/>
            <person name="Gujja S."/>
            <person name="Hansen M."/>
            <person name="Howarth C."/>
            <person name="Imamovic A."/>
            <person name="Ireland A."/>
            <person name="Larimer J."/>
            <person name="McCowan C."/>
            <person name="Murphy C."/>
            <person name="Pearson M."/>
            <person name="Poon T.W."/>
            <person name="Priest M."/>
            <person name="Roberts A."/>
            <person name="Saif S."/>
            <person name="Shea T."/>
            <person name="Sisk P."/>
            <person name="Sykes S."/>
            <person name="Wortman J."/>
            <person name="Nusbaum C."/>
            <person name="Birren B."/>
        </authorList>
    </citation>
    <scope>NUCLEOTIDE SEQUENCE [LARGE SCALE GENOMIC DNA]</scope>
    <source>
        <strain evidence="3">FAR1</strain>
    </source>
</reference>
<keyword evidence="3" id="KW-1185">Reference proteome</keyword>